<keyword evidence="3" id="KW-1185">Reference proteome</keyword>
<dbReference type="Gene3D" id="1.20.1260.20">
    <property type="entry name" value="PPE superfamily"/>
    <property type="match status" value="1"/>
</dbReference>
<comment type="caution">
    <text evidence="2">The sequence shown here is derived from an EMBL/GenBank/DDBJ whole genome shotgun (WGS) entry which is preliminary data.</text>
</comment>
<dbReference type="InterPro" id="IPR036691">
    <property type="entry name" value="Endo/exonu/phosph_ase_sf"/>
</dbReference>
<dbReference type="InterPro" id="IPR005135">
    <property type="entry name" value="Endo/exonuclease/phosphatase"/>
</dbReference>
<dbReference type="InterPro" id="IPR038332">
    <property type="entry name" value="PPE_sf"/>
</dbReference>
<evidence type="ECO:0000313" key="3">
    <source>
        <dbReference type="Proteomes" id="UP000612899"/>
    </source>
</evidence>
<gene>
    <name evidence="2" type="ORF">Rhe02_62640</name>
</gene>
<name>A0A8J3QEL8_9ACTN</name>
<organism evidence="2 3">
    <name type="scientific">Rhizocola hellebori</name>
    <dbReference type="NCBI Taxonomy" id="1392758"/>
    <lineage>
        <taxon>Bacteria</taxon>
        <taxon>Bacillati</taxon>
        <taxon>Actinomycetota</taxon>
        <taxon>Actinomycetes</taxon>
        <taxon>Micromonosporales</taxon>
        <taxon>Micromonosporaceae</taxon>
        <taxon>Rhizocola</taxon>
    </lineage>
</organism>
<feature type="domain" description="Endonuclease/exonuclease/phosphatase" evidence="1">
    <location>
        <begin position="180"/>
        <end position="282"/>
    </location>
</feature>
<dbReference type="AlphaFoldDB" id="A0A8J3QEL8"/>
<dbReference type="Gene3D" id="3.60.10.10">
    <property type="entry name" value="Endonuclease/exonuclease/phosphatase"/>
    <property type="match status" value="1"/>
</dbReference>
<dbReference type="InterPro" id="IPR036689">
    <property type="entry name" value="ESAT-6-like_sf"/>
</dbReference>
<dbReference type="SUPFAM" id="SSF140453">
    <property type="entry name" value="EsxAB dimer-like"/>
    <property type="match status" value="1"/>
</dbReference>
<evidence type="ECO:0000313" key="2">
    <source>
        <dbReference type="EMBL" id="GIH08197.1"/>
    </source>
</evidence>
<dbReference type="EMBL" id="BONY01000046">
    <property type="protein sequence ID" value="GIH08197.1"/>
    <property type="molecule type" value="Genomic_DNA"/>
</dbReference>
<protein>
    <recommendedName>
        <fullName evidence="1">Endonuclease/exonuclease/phosphatase domain-containing protein</fullName>
    </recommendedName>
</protein>
<dbReference type="Proteomes" id="UP000612899">
    <property type="component" value="Unassembled WGS sequence"/>
</dbReference>
<evidence type="ECO:0000259" key="1">
    <source>
        <dbReference type="Pfam" id="PF03372"/>
    </source>
</evidence>
<proteinExistence type="predicted"/>
<reference evidence="2" key="1">
    <citation type="submission" date="2021-01" db="EMBL/GenBank/DDBJ databases">
        <title>Whole genome shotgun sequence of Rhizocola hellebori NBRC 109834.</title>
        <authorList>
            <person name="Komaki H."/>
            <person name="Tamura T."/>
        </authorList>
    </citation>
    <scope>NUCLEOTIDE SEQUENCE</scope>
    <source>
        <strain evidence="2">NBRC 109834</strain>
    </source>
</reference>
<accession>A0A8J3QEL8</accession>
<dbReference type="RefSeq" id="WP_203911959.1">
    <property type="nucleotide sequence ID" value="NZ_BONY01000046.1"/>
</dbReference>
<sequence>MADITTPDVWDLKANPATLEALEQAWKAQAGMLDEAQDTVDRAANRVVDGEFWTGQTADAFDKHRLTLTTDLGESGKLAERVSRALGHCAAVLRRNQGLLDDERHRLADVPVLANAGQLTFQPRDDSQATLVNNAISAARDIRSRVDSELRSQAAIFKEAVGPLRAWQTTWNKRTLRVLNWNIQGGGGGNHYMTDQGTQSDDIPDLAERIINGDVDVATLQEVWKSHAEELQEELNKRAAPGEHWEVHFGKADRGWHLSDGLFPGREDAGNAVVVRTRPGVSTSGETVIPLSGENSEEGRAATKVHIQVD</sequence>
<dbReference type="SUPFAM" id="SSF56219">
    <property type="entry name" value="DNase I-like"/>
    <property type="match status" value="1"/>
</dbReference>
<dbReference type="GO" id="GO:0003824">
    <property type="term" value="F:catalytic activity"/>
    <property type="evidence" value="ECO:0007669"/>
    <property type="project" value="InterPro"/>
</dbReference>
<dbReference type="Pfam" id="PF03372">
    <property type="entry name" value="Exo_endo_phos"/>
    <property type="match status" value="1"/>
</dbReference>